<reference evidence="3" key="1">
    <citation type="submission" date="2020-05" db="EMBL/GenBank/DDBJ databases">
        <title>Phylogenomic resolution of chytrid fungi.</title>
        <authorList>
            <person name="Stajich J.E."/>
            <person name="Amses K."/>
            <person name="Simmons R."/>
            <person name="Seto K."/>
            <person name="Myers J."/>
            <person name="Bonds A."/>
            <person name="Quandt C.A."/>
            <person name="Barry K."/>
            <person name="Liu P."/>
            <person name="Grigoriev I."/>
            <person name="Longcore J.E."/>
            <person name="James T.Y."/>
        </authorList>
    </citation>
    <scope>NUCLEOTIDE SEQUENCE</scope>
    <source>
        <strain evidence="3">JEL0318</strain>
    </source>
</reference>
<keyword evidence="2" id="KW-0812">Transmembrane</keyword>
<feature type="region of interest" description="Disordered" evidence="1">
    <location>
        <begin position="86"/>
        <end position="155"/>
    </location>
</feature>
<gene>
    <name evidence="3" type="ORF">HK097_001633</name>
</gene>
<dbReference type="Proteomes" id="UP001212841">
    <property type="component" value="Unassembled WGS sequence"/>
</dbReference>
<evidence type="ECO:0000256" key="1">
    <source>
        <dbReference type="SAM" id="MobiDB-lite"/>
    </source>
</evidence>
<keyword evidence="2" id="KW-1133">Transmembrane helix</keyword>
<feature type="compositionally biased region" description="Basic and acidic residues" evidence="1">
    <location>
        <begin position="145"/>
        <end position="155"/>
    </location>
</feature>
<protein>
    <submittedName>
        <fullName evidence="3">Uncharacterized protein</fullName>
    </submittedName>
</protein>
<dbReference type="AlphaFoldDB" id="A0AAD5SGX7"/>
<evidence type="ECO:0000313" key="4">
    <source>
        <dbReference type="Proteomes" id="UP001212841"/>
    </source>
</evidence>
<feature type="compositionally biased region" description="Polar residues" evidence="1">
    <location>
        <begin position="101"/>
        <end position="111"/>
    </location>
</feature>
<accession>A0AAD5SGX7</accession>
<organism evidence="3 4">
    <name type="scientific">Rhizophlyctis rosea</name>
    <dbReference type="NCBI Taxonomy" id="64517"/>
    <lineage>
        <taxon>Eukaryota</taxon>
        <taxon>Fungi</taxon>
        <taxon>Fungi incertae sedis</taxon>
        <taxon>Chytridiomycota</taxon>
        <taxon>Chytridiomycota incertae sedis</taxon>
        <taxon>Chytridiomycetes</taxon>
        <taxon>Rhizophlyctidales</taxon>
        <taxon>Rhizophlyctidaceae</taxon>
        <taxon>Rhizophlyctis</taxon>
    </lineage>
</organism>
<dbReference type="EMBL" id="JADGJD010000133">
    <property type="protein sequence ID" value="KAJ3054510.1"/>
    <property type="molecule type" value="Genomic_DNA"/>
</dbReference>
<sequence length="206" mass="22903">MTKLNHQNHAAFDLLNDPATVADDLFAEVGFVVNAIKPNIVSHKTFASFISSTNDLRENLEEAKSSFRTLSAETESAAHAVNLLTKTLPGPSPRKFPATPTPDSSKISDTDSFILDTHFRISPSPSRSSTPVPRMGVGSDLSISSDHEEKPHGQHQHSDVTRVILWLCGRYFTPRKFILSTCLTLILLVVVAFKYYDERRARLRIV</sequence>
<keyword evidence="4" id="KW-1185">Reference proteome</keyword>
<keyword evidence="2" id="KW-0472">Membrane</keyword>
<feature type="compositionally biased region" description="Low complexity" evidence="1">
    <location>
        <begin position="120"/>
        <end position="134"/>
    </location>
</feature>
<feature type="transmembrane region" description="Helical" evidence="2">
    <location>
        <begin position="177"/>
        <end position="196"/>
    </location>
</feature>
<comment type="caution">
    <text evidence="3">The sequence shown here is derived from an EMBL/GenBank/DDBJ whole genome shotgun (WGS) entry which is preliminary data.</text>
</comment>
<evidence type="ECO:0000256" key="2">
    <source>
        <dbReference type="SAM" id="Phobius"/>
    </source>
</evidence>
<proteinExistence type="predicted"/>
<name>A0AAD5SGX7_9FUNG</name>
<evidence type="ECO:0000313" key="3">
    <source>
        <dbReference type="EMBL" id="KAJ3054510.1"/>
    </source>
</evidence>